<evidence type="ECO:0000256" key="1">
    <source>
        <dbReference type="SAM" id="MobiDB-lite"/>
    </source>
</evidence>
<evidence type="ECO:0000313" key="2">
    <source>
        <dbReference type="EMBL" id="MBA8926859.1"/>
    </source>
</evidence>
<accession>A0ABR6BJV4</accession>
<reference evidence="2 3" key="1">
    <citation type="submission" date="2020-08" db="EMBL/GenBank/DDBJ databases">
        <title>Genomic Encyclopedia of Archaeal and Bacterial Type Strains, Phase II (KMG-II): from individual species to whole genera.</title>
        <authorList>
            <person name="Goeker M."/>
        </authorList>
    </citation>
    <scope>NUCLEOTIDE SEQUENCE [LARGE SCALE GENOMIC DNA]</scope>
    <source>
        <strain evidence="2 3">DSM 43850</strain>
    </source>
</reference>
<dbReference type="RefSeq" id="WP_182838062.1">
    <property type="nucleotide sequence ID" value="NZ_BAAABQ010000020.1"/>
</dbReference>
<feature type="region of interest" description="Disordered" evidence="1">
    <location>
        <begin position="160"/>
        <end position="197"/>
    </location>
</feature>
<name>A0ABR6BJV4_9PSEU</name>
<protein>
    <submittedName>
        <fullName evidence="2">Uncharacterized protein</fullName>
    </submittedName>
</protein>
<evidence type="ECO:0000313" key="3">
    <source>
        <dbReference type="Proteomes" id="UP000517916"/>
    </source>
</evidence>
<sequence>MSPQQPDEEAGIRTMARKSLSGVFGQGADSMVRHSHTVRRQHLLDELHSLIRQLEHGTSTEQVSLNSADAGDWLLRLSGLLIALLLRHDIDQGGRCRTCRSRQRGWRRWILPRPVSVCLVHSLAVYFCTTTIDLAWWQTLAQLGDHRNPTEIRHWLATTGGYSVPEPRTGAEPQLPAQRVGEPAHGRHAMNSCPAPMGDLATSGLDGMS</sequence>
<gene>
    <name evidence="2" type="ORF">BC739_004065</name>
</gene>
<dbReference type="Proteomes" id="UP000517916">
    <property type="component" value="Unassembled WGS sequence"/>
</dbReference>
<keyword evidence="3" id="KW-1185">Reference proteome</keyword>
<proteinExistence type="predicted"/>
<comment type="caution">
    <text evidence="2">The sequence shown here is derived from an EMBL/GenBank/DDBJ whole genome shotgun (WGS) entry which is preliminary data.</text>
</comment>
<organism evidence="2 3">
    <name type="scientific">Kutzneria viridogrisea</name>
    <dbReference type="NCBI Taxonomy" id="47990"/>
    <lineage>
        <taxon>Bacteria</taxon>
        <taxon>Bacillati</taxon>
        <taxon>Actinomycetota</taxon>
        <taxon>Actinomycetes</taxon>
        <taxon>Pseudonocardiales</taxon>
        <taxon>Pseudonocardiaceae</taxon>
        <taxon>Kutzneria</taxon>
    </lineage>
</organism>
<dbReference type="EMBL" id="JACJID010000003">
    <property type="protein sequence ID" value="MBA8926859.1"/>
    <property type="molecule type" value="Genomic_DNA"/>
</dbReference>